<dbReference type="Proteomes" id="UP000198994">
    <property type="component" value="Unassembled WGS sequence"/>
</dbReference>
<name>A0A1G7B927_9RHOB</name>
<organism evidence="1 2">
    <name type="scientific">Salipiger thiooxidans</name>
    <dbReference type="NCBI Taxonomy" id="282683"/>
    <lineage>
        <taxon>Bacteria</taxon>
        <taxon>Pseudomonadati</taxon>
        <taxon>Pseudomonadota</taxon>
        <taxon>Alphaproteobacteria</taxon>
        <taxon>Rhodobacterales</taxon>
        <taxon>Roseobacteraceae</taxon>
        <taxon>Salipiger</taxon>
    </lineage>
</organism>
<dbReference type="STRING" id="282683.SAMN04488105_10220"/>
<reference evidence="2" key="1">
    <citation type="submission" date="2016-10" db="EMBL/GenBank/DDBJ databases">
        <authorList>
            <person name="Varghese N."/>
            <person name="Submissions S."/>
        </authorList>
    </citation>
    <scope>NUCLEOTIDE SEQUENCE [LARGE SCALE GENOMIC DNA]</scope>
    <source>
        <strain evidence="2">DSM 10146</strain>
    </source>
</reference>
<evidence type="ECO:0000313" key="1">
    <source>
        <dbReference type="EMBL" id="SDE23357.1"/>
    </source>
</evidence>
<evidence type="ECO:0000313" key="2">
    <source>
        <dbReference type="Proteomes" id="UP000198994"/>
    </source>
</evidence>
<dbReference type="RefSeq" id="WP_089954926.1">
    <property type="nucleotide sequence ID" value="NZ_FNAV01000002.1"/>
</dbReference>
<dbReference type="EMBL" id="FNAV01000002">
    <property type="protein sequence ID" value="SDE23357.1"/>
    <property type="molecule type" value="Genomic_DNA"/>
</dbReference>
<keyword evidence="2" id="KW-1185">Reference proteome</keyword>
<proteinExistence type="predicted"/>
<dbReference type="AlphaFoldDB" id="A0A1G7B927"/>
<protein>
    <submittedName>
        <fullName evidence="1">Uncharacterized protein</fullName>
    </submittedName>
</protein>
<accession>A0A1G7B927</accession>
<dbReference type="OrthoDB" id="7839957at2"/>
<sequence>MIVTQEWTHALTCMQQTVLLTAIRGPDGVAKYHPSKYMIRWFRRCVLLGALDHNVFENPYDPRGGSFTGPSYSWSPAIPHEESWTVHMQPVFDRYLQSLDELPHHFQLHFMHAAEIIGYKHPDPLIRDWWNYVYRELANDMHLNVETEEELDFRLGDSEAQWRAKSSKATQA</sequence>
<gene>
    <name evidence="1" type="ORF">SAMN04488105_10220</name>
</gene>